<reference evidence="6" key="1">
    <citation type="journal article" date="2019" name="IScience">
        <title>Narwhal Genome Reveals Long-Term Low Genetic Diversity despite Current Large Abundance Size.</title>
        <authorList>
            <person name="Westbury M.V."/>
            <person name="Petersen B."/>
            <person name="Garde E."/>
            <person name="Heide-Jorgensen M.P."/>
            <person name="Lorenzen E.D."/>
        </authorList>
    </citation>
    <scope>NUCLEOTIDE SEQUENCE [LARGE SCALE GENOMIC DNA]</scope>
</reference>
<dbReference type="AlphaFoldDB" id="A0A4V5PAW1"/>
<evidence type="ECO:0000313" key="5">
    <source>
        <dbReference type="EMBL" id="TKC52720.1"/>
    </source>
</evidence>
<evidence type="ECO:0000256" key="3">
    <source>
        <dbReference type="SAM" id="Coils"/>
    </source>
</evidence>
<dbReference type="SUPFAM" id="SSF51735">
    <property type="entry name" value="NAD(P)-binding Rossmann-fold domains"/>
    <property type="match status" value="1"/>
</dbReference>
<dbReference type="Pfam" id="PF00106">
    <property type="entry name" value="adh_short"/>
    <property type="match status" value="1"/>
</dbReference>
<dbReference type="CDD" id="cd09805">
    <property type="entry name" value="type2_17beta_HSD-like_SDR_c"/>
    <property type="match status" value="1"/>
</dbReference>
<organism evidence="5 6">
    <name type="scientific">Monodon monoceros</name>
    <name type="common">Narwhal</name>
    <name type="synonym">Ceratodon monodon</name>
    <dbReference type="NCBI Taxonomy" id="40151"/>
    <lineage>
        <taxon>Eukaryota</taxon>
        <taxon>Metazoa</taxon>
        <taxon>Chordata</taxon>
        <taxon>Craniata</taxon>
        <taxon>Vertebrata</taxon>
        <taxon>Euteleostomi</taxon>
        <taxon>Mammalia</taxon>
        <taxon>Eutheria</taxon>
        <taxon>Laurasiatheria</taxon>
        <taxon>Artiodactyla</taxon>
        <taxon>Whippomorpha</taxon>
        <taxon>Cetacea</taxon>
        <taxon>Odontoceti</taxon>
        <taxon>Monodontidae</taxon>
        <taxon>Monodon</taxon>
    </lineage>
</organism>
<feature type="region of interest" description="Disordered" evidence="4">
    <location>
        <begin position="1"/>
        <end position="48"/>
    </location>
</feature>
<feature type="compositionally biased region" description="Polar residues" evidence="4">
    <location>
        <begin position="1"/>
        <end position="10"/>
    </location>
</feature>
<name>A0A4V5PAW1_MONMO</name>
<feature type="region of interest" description="Disordered" evidence="4">
    <location>
        <begin position="183"/>
        <end position="211"/>
    </location>
</feature>
<dbReference type="GO" id="GO:0004745">
    <property type="term" value="F:all-trans-retinol dehydrogenase (NAD+) activity"/>
    <property type="evidence" value="ECO:0007669"/>
    <property type="project" value="TreeGrafter"/>
</dbReference>
<evidence type="ECO:0000256" key="4">
    <source>
        <dbReference type="SAM" id="MobiDB-lite"/>
    </source>
</evidence>
<dbReference type="Gene3D" id="3.40.50.720">
    <property type="entry name" value="NAD(P)-binding Rossmann-like Domain"/>
    <property type="match status" value="1"/>
</dbReference>
<dbReference type="PANTHER" id="PTHR43313:SF12">
    <property type="entry name" value="RETINOL DEHYDROGENASE 5"/>
    <property type="match status" value="1"/>
</dbReference>
<dbReference type="GO" id="GO:0001523">
    <property type="term" value="P:retinoid metabolic process"/>
    <property type="evidence" value="ECO:0007669"/>
    <property type="project" value="TreeGrafter"/>
</dbReference>
<proteinExistence type="inferred from homology"/>
<dbReference type="PRINTS" id="PR00081">
    <property type="entry name" value="GDHRDH"/>
</dbReference>
<feature type="coiled-coil region" evidence="3">
    <location>
        <begin position="54"/>
        <end position="81"/>
    </location>
</feature>
<dbReference type="InterPro" id="IPR002347">
    <property type="entry name" value="SDR_fam"/>
</dbReference>
<keyword evidence="2" id="KW-0560">Oxidoreductase</keyword>
<dbReference type="Pfam" id="PF06320">
    <property type="entry name" value="GCN5L1"/>
    <property type="match status" value="1"/>
</dbReference>
<keyword evidence="3" id="KW-0175">Coiled coil</keyword>
<comment type="similarity">
    <text evidence="1">Belongs to the short-chain dehydrogenases/reductases (SDR) family.</text>
</comment>
<dbReference type="InterPro" id="IPR036291">
    <property type="entry name" value="NAD(P)-bd_dom_sf"/>
</dbReference>
<evidence type="ECO:0000313" key="6">
    <source>
        <dbReference type="Proteomes" id="UP000308365"/>
    </source>
</evidence>
<protein>
    <submittedName>
        <fullName evidence="5">Uncharacterized protein</fullName>
    </submittedName>
</protein>
<feature type="non-terminal residue" evidence="5">
    <location>
        <position position="1"/>
    </location>
</feature>
<accession>A0A4V5PAW1</accession>
<dbReference type="EMBL" id="RWIC01000023">
    <property type="protein sequence ID" value="TKC52720.1"/>
    <property type="molecule type" value="Genomic_DNA"/>
</dbReference>
<dbReference type="Proteomes" id="UP000308365">
    <property type="component" value="Unassembled WGS sequence"/>
</dbReference>
<evidence type="ECO:0000256" key="2">
    <source>
        <dbReference type="ARBA" id="ARBA00023002"/>
    </source>
</evidence>
<dbReference type="GO" id="GO:0008202">
    <property type="term" value="P:steroid metabolic process"/>
    <property type="evidence" value="ECO:0007669"/>
    <property type="project" value="TreeGrafter"/>
</dbReference>
<feature type="compositionally biased region" description="Low complexity" evidence="4">
    <location>
        <begin position="24"/>
        <end position="43"/>
    </location>
</feature>
<dbReference type="PANTHER" id="PTHR43313">
    <property type="entry name" value="SHORT-CHAIN DEHYDROGENASE/REDUCTASE FAMILY 9C"/>
    <property type="match status" value="1"/>
</dbReference>
<evidence type="ECO:0000256" key="1">
    <source>
        <dbReference type="ARBA" id="ARBA00006484"/>
    </source>
</evidence>
<comment type="caution">
    <text evidence="5">The sequence shown here is derived from an EMBL/GenBank/DDBJ whole genome shotgun (WGS) entry which is preliminary data.</text>
</comment>
<sequence length="580" mass="63280">PRSSLPTTPSLKRRAVPGLTHVTPGPSGSRAARSSSGSRRGPGAPCPQPAATMLSRLLKEHQAKQNERKELQEKRRREAITAATCLTEALVDHLNVGVAQAYMNQRKLDHEVKTLQVQAAQFAKQTGQWIGMVENFNQALKEIGDVENWARSIELDMRTIATALEYVYKGQLQLLLGKQRVGVSHPSPEKGRGPCPKLPNPGLPFPAEEKQDREQAWSSSGSLPLHVLTASPSLVLSSVMSLDQQVSLPGFGCHLQVTWGPAMWLPLLLGVSLWAALWLLRDRQSLPASDAFVFVTGCDSGFGRLLALRLDQRGFRVLASCLTPSGAEDLERVASSRLHTTLLDVTDPQSVRQAAKWVETHVGEAGLLGLVNNAGTAGIIGPTPWQTREDFQRVLNVNTLGPIGVTLALLPLLRQAQGRVINITSVLGRLAASGGGYCVSKFGLEAFSDSLRRDVAPFGVRVSIVEPGFFRTPVTNLESLEDSLQACWARLPPATQALYGETFLTKYLRAQQRIMNLICDPDLTKVSKCLEHALTARHPRTRYSPGWDAKLLWLPASYLPASLVDAVLTWVLPKPAQAVY</sequence>
<dbReference type="PRINTS" id="PR00080">
    <property type="entry name" value="SDRFAMILY"/>
</dbReference>
<dbReference type="FunFam" id="3.40.50.720:FF:000074">
    <property type="entry name" value="Retinol dehydrogenase type 1"/>
    <property type="match status" value="1"/>
</dbReference>
<gene>
    <name evidence="5" type="ORF">EI555_004580</name>
</gene>